<feature type="transmembrane region" description="Helical" evidence="1">
    <location>
        <begin position="12"/>
        <end position="30"/>
    </location>
</feature>
<dbReference type="Proteomes" id="UP001161247">
    <property type="component" value="Chromosome 7"/>
</dbReference>
<dbReference type="PANTHER" id="PTHR31414">
    <property type="entry name" value="TRANSMEMBRANE PROTEIN DDB_G0292058"/>
    <property type="match status" value="1"/>
</dbReference>
<feature type="transmembrane region" description="Helical" evidence="1">
    <location>
        <begin position="114"/>
        <end position="139"/>
    </location>
</feature>
<feature type="transmembrane region" description="Helical" evidence="1">
    <location>
        <begin position="501"/>
        <end position="524"/>
    </location>
</feature>
<dbReference type="GO" id="GO:0005886">
    <property type="term" value="C:plasma membrane"/>
    <property type="evidence" value="ECO:0007669"/>
    <property type="project" value="TreeGrafter"/>
</dbReference>
<feature type="transmembrane region" description="Helical" evidence="1">
    <location>
        <begin position="264"/>
        <end position="282"/>
    </location>
</feature>
<organism evidence="2 3">
    <name type="scientific">Oldenlandia corymbosa var. corymbosa</name>
    <dbReference type="NCBI Taxonomy" id="529605"/>
    <lineage>
        <taxon>Eukaryota</taxon>
        <taxon>Viridiplantae</taxon>
        <taxon>Streptophyta</taxon>
        <taxon>Embryophyta</taxon>
        <taxon>Tracheophyta</taxon>
        <taxon>Spermatophyta</taxon>
        <taxon>Magnoliopsida</taxon>
        <taxon>eudicotyledons</taxon>
        <taxon>Gunneridae</taxon>
        <taxon>Pentapetalae</taxon>
        <taxon>asterids</taxon>
        <taxon>lamiids</taxon>
        <taxon>Gentianales</taxon>
        <taxon>Rubiaceae</taxon>
        <taxon>Rubioideae</taxon>
        <taxon>Spermacoceae</taxon>
        <taxon>Hedyotis-Oldenlandia complex</taxon>
        <taxon>Oldenlandia</taxon>
    </lineage>
</organism>
<name>A0AAV1E4F8_OLDCO</name>
<feature type="transmembrane region" description="Helical" evidence="1">
    <location>
        <begin position="151"/>
        <end position="173"/>
    </location>
</feature>
<dbReference type="PANTHER" id="PTHR31414:SF31">
    <property type="entry name" value="PROTEIN TWEETY HOMOLOG"/>
    <property type="match status" value="1"/>
</dbReference>
<sequence length="557" mass="60967">MVSGKAFSSSIFLGLPVLIFIFTITCFVPQTSGLADIFPDSAFPGGLEEAKYDVNPRIERSVLEGSNGGNSSLILAAERTRRKDPLDDLKYYTGGWNISNKHYFASAGFSASPLLLAAVIWFVGCGLCLLFACLCFCCCGRQTYGYSRTAYALSLLLLLLFTVAAIVGSVVLYTGQGKFHDTTSDMLKYVVAQSDSTVNNLRNVSDYLAAAKEVKIDNIALPSGVQKNIDQVDAKITSAANTLESETEKNRNHIVDILETVRKILIIVAAVMLVVAVLGFLFSVLGLGFLVYILVFLGWILVAVTLILSGIFLALYNATGDTCLAMDQWVKNPAAHTALDDILPCVDVSTAQEILSQSKTVTFQLVGVVDGIINNVSNVNFPPSAGPLYYNQSGPLVPRLCNPFNPDNTDRKCTSGEVDLSNATQVWSRYVCQVSKNNVCTNVGRLTPSMYQQMSSAVNVSYGLNHYGPFLSDLLDCTFVRDTFTTIERDHCGGLKRYSKWVHIGLTLVAAAVALSLIFWVVYARERRHRKYTKLVDARSTQESFDGKQQYRSSTNL</sequence>
<keyword evidence="1" id="KW-1133">Transmembrane helix</keyword>
<keyword evidence="1" id="KW-0812">Transmembrane</keyword>
<evidence type="ECO:0000313" key="2">
    <source>
        <dbReference type="EMBL" id="CAI9113920.1"/>
    </source>
</evidence>
<evidence type="ECO:0000313" key="3">
    <source>
        <dbReference type="Proteomes" id="UP001161247"/>
    </source>
</evidence>
<feature type="transmembrane region" description="Helical" evidence="1">
    <location>
        <begin position="289"/>
        <end position="316"/>
    </location>
</feature>
<gene>
    <name evidence="2" type="ORF">OLC1_LOCUS20825</name>
</gene>
<accession>A0AAV1E4F8</accession>
<dbReference type="InterPro" id="IPR040283">
    <property type="entry name" value="DDB_G0292058-like"/>
</dbReference>
<proteinExistence type="predicted"/>
<keyword evidence="3" id="KW-1185">Reference proteome</keyword>
<evidence type="ECO:0000256" key="1">
    <source>
        <dbReference type="SAM" id="Phobius"/>
    </source>
</evidence>
<dbReference type="GO" id="GO:0009506">
    <property type="term" value="C:plasmodesma"/>
    <property type="evidence" value="ECO:0007669"/>
    <property type="project" value="TreeGrafter"/>
</dbReference>
<dbReference type="AlphaFoldDB" id="A0AAV1E4F8"/>
<protein>
    <submittedName>
        <fullName evidence="2">OLC1v1014625C1</fullName>
    </submittedName>
</protein>
<keyword evidence="1" id="KW-0472">Membrane</keyword>
<reference evidence="2" key="1">
    <citation type="submission" date="2023-03" db="EMBL/GenBank/DDBJ databases">
        <authorList>
            <person name="Julca I."/>
        </authorList>
    </citation>
    <scope>NUCLEOTIDE SEQUENCE</scope>
</reference>
<dbReference type="EMBL" id="OX459124">
    <property type="protein sequence ID" value="CAI9113920.1"/>
    <property type="molecule type" value="Genomic_DNA"/>
</dbReference>